<dbReference type="PANTHER" id="PTHR47505:SF1">
    <property type="entry name" value="DNA UTILIZATION PROTEIN YHGH"/>
    <property type="match status" value="1"/>
</dbReference>
<dbReference type="AlphaFoldDB" id="A0A4Q1KHE1"/>
<dbReference type="InterPro" id="IPR000836">
    <property type="entry name" value="PRTase_dom"/>
</dbReference>
<evidence type="ECO:0000259" key="2">
    <source>
        <dbReference type="Pfam" id="PF18912"/>
    </source>
</evidence>
<sequence length="249" mass="26963">MTAGAIELVKQAAKAVLDYALPPRCPGCGVIVGQVDAFCGECWSEMRFLSDPCCTSCGLPFDFEEADALQCGACHADPPPWTSARAVLAYGTVSSHVATRLKYARRTGLAKLMARHMAARIPAEALAAGEDALIIPVPLHRWRIWGRGFNQAALIARHLSYNTGLAHDPLLLRRTRATRPLRDMGPQQRDHEVRRAFAIAPSRQAGLRGKTILLIDDIHTSGATARACARVLIAGGAQSVHLLCWARVL</sequence>
<reference evidence="4" key="1">
    <citation type="submission" date="2019-01" db="EMBL/GenBank/DDBJ databases">
        <title>Cytophagaceae bacterium strain CAR-16.</title>
        <authorList>
            <person name="Chen W.-M."/>
        </authorList>
    </citation>
    <scope>NUCLEOTIDE SEQUENCE [LARGE SCALE GENOMIC DNA]</scope>
    <source>
        <strain evidence="4">CHR27</strain>
    </source>
</reference>
<proteinExistence type="inferred from homology"/>
<dbReference type="InterPro" id="IPR029057">
    <property type="entry name" value="PRTase-like"/>
</dbReference>
<dbReference type="CDD" id="cd06223">
    <property type="entry name" value="PRTases_typeI"/>
    <property type="match status" value="1"/>
</dbReference>
<dbReference type="Gene3D" id="3.40.50.2020">
    <property type="match status" value="1"/>
</dbReference>
<dbReference type="PANTHER" id="PTHR47505">
    <property type="entry name" value="DNA UTILIZATION PROTEIN YHGH"/>
    <property type="match status" value="1"/>
</dbReference>
<dbReference type="Proteomes" id="UP000290958">
    <property type="component" value="Unassembled WGS sequence"/>
</dbReference>
<dbReference type="EMBL" id="SBKP01000008">
    <property type="protein sequence ID" value="RXR28670.1"/>
    <property type="molecule type" value="Genomic_DNA"/>
</dbReference>
<organism evidence="3 4">
    <name type="scientific">Sphingobium fluviale</name>
    <dbReference type="NCBI Taxonomy" id="2506423"/>
    <lineage>
        <taxon>Bacteria</taxon>
        <taxon>Pseudomonadati</taxon>
        <taxon>Pseudomonadota</taxon>
        <taxon>Alphaproteobacteria</taxon>
        <taxon>Sphingomonadales</taxon>
        <taxon>Sphingomonadaceae</taxon>
        <taxon>Sphingobium</taxon>
    </lineage>
</organism>
<evidence type="ECO:0000256" key="1">
    <source>
        <dbReference type="ARBA" id="ARBA00008007"/>
    </source>
</evidence>
<keyword evidence="4" id="KW-1185">Reference proteome</keyword>
<feature type="domain" description="Double zinc ribbon" evidence="2">
    <location>
        <begin position="16"/>
        <end position="74"/>
    </location>
</feature>
<dbReference type="InterPro" id="IPR051910">
    <property type="entry name" value="ComF/GntX_DNA_util-trans"/>
</dbReference>
<evidence type="ECO:0000313" key="3">
    <source>
        <dbReference type="EMBL" id="RXR28670.1"/>
    </source>
</evidence>
<comment type="similarity">
    <text evidence="1">Belongs to the ComF/GntX family.</text>
</comment>
<comment type="caution">
    <text evidence="3">The sequence shown here is derived from an EMBL/GenBank/DDBJ whole genome shotgun (WGS) entry which is preliminary data.</text>
</comment>
<dbReference type="Pfam" id="PF18912">
    <property type="entry name" value="DZR_2"/>
    <property type="match status" value="1"/>
</dbReference>
<name>A0A4Q1KHE1_9SPHN</name>
<dbReference type="SUPFAM" id="SSF53271">
    <property type="entry name" value="PRTase-like"/>
    <property type="match status" value="1"/>
</dbReference>
<accession>A0A4Q1KHE1</accession>
<evidence type="ECO:0000313" key="4">
    <source>
        <dbReference type="Proteomes" id="UP000290958"/>
    </source>
</evidence>
<dbReference type="InterPro" id="IPR044005">
    <property type="entry name" value="DZR_2"/>
</dbReference>
<gene>
    <name evidence="3" type="ORF">EQG66_09610</name>
</gene>
<dbReference type="OrthoDB" id="9779910at2"/>
<protein>
    <submittedName>
        <fullName evidence="3">ComF family protein</fullName>
    </submittedName>
</protein>